<feature type="region of interest" description="Disordered" evidence="1">
    <location>
        <begin position="165"/>
        <end position="247"/>
    </location>
</feature>
<reference evidence="2 3" key="1">
    <citation type="submission" date="2017-06" db="EMBL/GenBank/DDBJ databases">
        <title>Comparative genomic analysis of Ambrosia Fusariam Clade fungi.</title>
        <authorList>
            <person name="Stajich J.E."/>
            <person name="Carrillo J."/>
            <person name="Kijimoto T."/>
            <person name="Eskalen A."/>
            <person name="O'Donnell K."/>
            <person name="Kasson M."/>
        </authorList>
    </citation>
    <scope>NUCLEOTIDE SEQUENCE [LARGE SCALE GENOMIC DNA]</scope>
    <source>
        <strain evidence="2 3">NRRL62606</strain>
    </source>
</reference>
<dbReference type="Proteomes" id="UP000287972">
    <property type="component" value="Unassembled WGS sequence"/>
</dbReference>
<feature type="compositionally biased region" description="Basic residues" evidence="1">
    <location>
        <begin position="215"/>
        <end position="226"/>
    </location>
</feature>
<evidence type="ECO:0000313" key="3">
    <source>
        <dbReference type="Proteomes" id="UP000287972"/>
    </source>
</evidence>
<feature type="region of interest" description="Disordered" evidence="1">
    <location>
        <begin position="343"/>
        <end position="364"/>
    </location>
</feature>
<feature type="compositionally biased region" description="Polar residues" evidence="1">
    <location>
        <begin position="678"/>
        <end position="707"/>
    </location>
</feature>
<dbReference type="EMBL" id="NKCL01000355">
    <property type="protein sequence ID" value="RSL75338.1"/>
    <property type="molecule type" value="Genomic_DNA"/>
</dbReference>
<gene>
    <name evidence="2" type="ORF">CEP51_010958</name>
</gene>
<feature type="compositionally biased region" description="Basic and acidic residues" evidence="1">
    <location>
        <begin position="611"/>
        <end position="622"/>
    </location>
</feature>
<dbReference type="AlphaFoldDB" id="A0A428RCU4"/>
<feature type="compositionally biased region" description="Basic residues" evidence="1">
    <location>
        <begin position="352"/>
        <end position="361"/>
    </location>
</feature>
<feature type="region of interest" description="Disordered" evidence="1">
    <location>
        <begin position="503"/>
        <end position="570"/>
    </location>
</feature>
<protein>
    <submittedName>
        <fullName evidence="2">Uncharacterized protein</fullName>
    </submittedName>
</protein>
<evidence type="ECO:0000256" key="1">
    <source>
        <dbReference type="SAM" id="MobiDB-lite"/>
    </source>
</evidence>
<sequence>MSSESLCSVSSRSTEEYDYSDRAIALVRLGSIEAISAQHERILRSTKPPFEKQDDQFKRYKTKVKNMTTEFDRVVSGGDLPESARPDDTRVAWSLRGAVEIQELQKLVEMGPDRKSVEEDEAKYQARCREQEKQFFSSVLGIFGDDGCGWAMEYYRQNNYTTATDMATPQSMTSNTSTPSPENDRGDDRPGGDEWDVPEDVEDPTPLTPPPNTHLAKRAPARKRRIASTASPRQRKRPRHNNTQGFLTGDRTIEFDQVFQDGNAPTKYKIARYHGAWYILECRKHYKHFRKNPIIGATKHLDSADHGHMGRDHEEAIRKLGTRVLGCNEKLAAKNDAVADRAFSEDAEKPGGNKRSRRRASKSCFKIPQPRNINKIMSLINPGDVCVTHWQDHKGLYPIYILPLGVSERLGFRKSAILETDLIKQLPACYEFDPDTDKIPRWAPGYEDGGEKVHKRLYPVMFFKGWRFPQGNEISFVPASHMRPYDKNDLRIRYRDQVEDFLTRRDRPTASPSVDSRRSSPSELSRVEIGFEVPSLTTDAAADSDRQDTPCSDDAIPKRATPRQRLSPYPDIQRFLEQASADFGEPAIVEEEHEIDEHGDHPSNPHTSVTGDKEETGEKEVVGKSMHYFHYRRQRHDFYDGDTEESAAESEKEEDEVRVDEDEDDIYDGDTLGKPSTHRSQGSTIPQRAFNTPATSTSDAPNPTFPQFNEFWRRQSRERTIESDKQSSYTELLRAGLQMEQNSSVGSSS</sequence>
<keyword evidence="3" id="KW-1185">Reference proteome</keyword>
<proteinExistence type="predicted"/>
<comment type="caution">
    <text evidence="2">The sequence shown here is derived from an EMBL/GenBank/DDBJ whole genome shotgun (WGS) entry which is preliminary data.</text>
</comment>
<name>A0A428RCU4_9HYPO</name>
<feature type="compositionally biased region" description="Basic and acidic residues" evidence="1">
    <location>
        <begin position="182"/>
        <end position="192"/>
    </location>
</feature>
<feature type="compositionally biased region" description="Polar residues" evidence="1">
    <location>
        <begin position="165"/>
        <end position="181"/>
    </location>
</feature>
<feature type="compositionally biased region" description="Acidic residues" evidence="1">
    <location>
        <begin position="640"/>
        <end position="668"/>
    </location>
</feature>
<evidence type="ECO:0000313" key="2">
    <source>
        <dbReference type="EMBL" id="RSL75338.1"/>
    </source>
</evidence>
<feature type="compositionally biased region" description="Basic and acidic residues" evidence="1">
    <location>
        <begin position="711"/>
        <end position="725"/>
    </location>
</feature>
<feature type="compositionally biased region" description="Acidic residues" evidence="1">
    <location>
        <begin position="193"/>
        <end position="203"/>
    </location>
</feature>
<accession>A0A428RCU4</accession>
<feature type="region of interest" description="Disordered" evidence="1">
    <location>
        <begin position="594"/>
        <end position="728"/>
    </location>
</feature>
<organism evidence="2 3">
    <name type="scientific">Fusarium floridanum</name>
    <dbReference type="NCBI Taxonomy" id="1325733"/>
    <lineage>
        <taxon>Eukaryota</taxon>
        <taxon>Fungi</taxon>
        <taxon>Dikarya</taxon>
        <taxon>Ascomycota</taxon>
        <taxon>Pezizomycotina</taxon>
        <taxon>Sordariomycetes</taxon>
        <taxon>Hypocreomycetidae</taxon>
        <taxon>Hypocreales</taxon>
        <taxon>Nectriaceae</taxon>
        <taxon>Fusarium</taxon>
        <taxon>Fusarium solani species complex</taxon>
    </lineage>
</organism>